<dbReference type="SUPFAM" id="SSF56281">
    <property type="entry name" value="Metallo-hydrolase/oxidoreductase"/>
    <property type="match status" value="1"/>
</dbReference>
<dbReference type="InterPro" id="IPR035681">
    <property type="entry name" value="ComA-like_MBL"/>
</dbReference>
<sequence>MRLLFNQLLCSAFCATAHLGKTFLSLFGLIAGVMLQLRQASLFEVNVYLANLVFAALSLLWLCWLQRRGNPRAGPALALSWALSLAVCLALSFGLTGLRSVIFLRTALNPALEGKDIVVTGLVQAMPEVSEDALRFRFQTETALLAGQPVQLPAQIYVGWYSGFGLGQFAVPAQAGSNSSNSISTPSFLLPETLFELEQQPQVLRAGERWRMTLRLKAPHGASNPYGFDYELWLWEQNLQASAYVRAGLRDVAPQKISDSWAHPVERARQSVREAIFERVADRQLAGMLAALVVGDQGAIDQHDWAVFRATGVAHLMSISGLHITMFAWLAARLINALWKRSAQLGWRLCLWLAAPTAGAFGGLGLAALYALFSGWGVPAQRTILMLATVMLLRLSARQWPWPLVWLLAMALVLMFDPWALMQAGFWLSFVAVGVLFASDPESGAVRPRQTNTQTTDLCVRSIWGRGYLCVVGFIKSTLAGLAKAAREQWVVTLALTPLSLLLFNQVSVLGLLANALAIPWVTLVLTPLAMLGVLWSPLWDAAALAASALALYLQWLASWSWASINVAAAPLWCAVAGVMGGLLMAMKLPWHWRGLGLPLMLPVLLWQPVRPNTGQFDVLGADIGQGNALLVRTQHHSLVYDSGPRFSRESDAGNRVLVPLLRALGERIDMLVLSHRDIDHSGGAAAILTMQPQASLLSSIEDGHTLQALRPAKRCQTGQHWRWDGVDFEILNPLPIDYAQSLKPNAMSCVLRVSNGVNSALLTGDMEVAQERRLLSDSALKVKLKADFLLVPHHGSKTSSSAAFLDAVQAPLALAQTGYRNRFGHPASSVMQRYEDRGMQVFRSPSCGAALWRSSQPLQILCQRQLEPHYWQHQVPMQELIAKPLIRSD</sequence>
<dbReference type="SMART" id="SM00849">
    <property type="entry name" value="Lactamase_B"/>
    <property type="match status" value="1"/>
</dbReference>
<keyword evidence="4 6" id="KW-1133">Transmembrane helix</keyword>
<keyword evidence="9" id="KW-1185">Reference proteome</keyword>
<dbReference type="InterPro" id="IPR004477">
    <property type="entry name" value="ComEC_N"/>
</dbReference>
<comment type="subcellular location">
    <subcellularLocation>
        <location evidence="1">Cell membrane</location>
        <topology evidence="1">Multi-pass membrane protein</topology>
    </subcellularLocation>
</comment>
<evidence type="ECO:0000256" key="5">
    <source>
        <dbReference type="ARBA" id="ARBA00023136"/>
    </source>
</evidence>
<evidence type="ECO:0000256" key="3">
    <source>
        <dbReference type="ARBA" id="ARBA00022692"/>
    </source>
</evidence>
<dbReference type="Pfam" id="PF13567">
    <property type="entry name" value="DUF4131"/>
    <property type="match status" value="2"/>
</dbReference>
<evidence type="ECO:0000256" key="6">
    <source>
        <dbReference type="SAM" id="Phobius"/>
    </source>
</evidence>
<dbReference type="Proteomes" id="UP000502041">
    <property type="component" value="Chromosome"/>
</dbReference>
<feature type="transmembrane region" description="Helical" evidence="6">
    <location>
        <begin position="490"/>
        <end position="512"/>
    </location>
</feature>
<dbReference type="GO" id="GO:0030420">
    <property type="term" value="P:establishment of competence for transformation"/>
    <property type="evidence" value="ECO:0007669"/>
    <property type="project" value="InterPro"/>
</dbReference>
<accession>A0A6H2HA50</accession>
<gene>
    <name evidence="8" type="primary">comEC_2</name>
    <name evidence="8" type="ORF">HC248_02010</name>
</gene>
<evidence type="ECO:0000313" key="8">
    <source>
        <dbReference type="EMBL" id="QJC56700.1"/>
    </source>
</evidence>
<proteinExistence type="predicted"/>
<dbReference type="CDD" id="cd07731">
    <property type="entry name" value="ComA-like_MBL-fold"/>
    <property type="match status" value="1"/>
</dbReference>
<keyword evidence="5 6" id="KW-0472">Membrane</keyword>
<dbReference type="Gene3D" id="3.60.15.10">
    <property type="entry name" value="Ribonuclease Z/Hydroxyacylglutathione hydrolase-like"/>
    <property type="match status" value="1"/>
</dbReference>
<dbReference type="InterPro" id="IPR004797">
    <property type="entry name" value="Competence_ComEC/Rec2"/>
</dbReference>
<dbReference type="KEGG" id="pvac:HC248_02010"/>
<reference evidence="8 9" key="1">
    <citation type="submission" date="2020-04" db="EMBL/GenBank/DDBJ databases">
        <title>Complete genome of a Psychrophilic, Marine, Gas Vacuolate Bacterium Polaromonas vacuolata KCTC 22033T.</title>
        <authorList>
            <person name="Hwang K."/>
            <person name="Kim K.M."/>
        </authorList>
    </citation>
    <scope>NUCLEOTIDE SEQUENCE [LARGE SCALE GENOMIC DNA]</scope>
    <source>
        <strain evidence="8 9">KCTC 22033</strain>
    </source>
</reference>
<name>A0A6H2HA50_9BURK</name>
<dbReference type="PANTHER" id="PTHR30619:SF1">
    <property type="entry name" value="RECOMBINATION PROTEIN 2"/>
    <property type="match status" value="1"/>
</dbReference>
<dbReference type="NCBIfam" id="TIGR00360">
    <property type="entry name" value="ComEC_N-term"/>
    <property type="match status" value="1"/>
</dbReference>
<dbReference type="EMBL" id="CP051461">
    <property type="protein sequence ID" value="QJC56700.1"/>
    <property type="molecule type" value="Genomic_DNA"/>
</dbReference>
<keyword evidence="3 6" id="KW-0812">Transmembrane</keyword>
<feature type="transmembrane region" description="Helical" evidence="6">
    <location>
        <begin position="518"/>
        <end position="536"/>
    </location>
</feature>
<evidence type="ECO:0000313" key="9">
    <source>
        <dbReference type="Proteomes" id="UP000502041"/>
    </source>
</evidence>
<feature type="transmembrane region" description="Helical" evidence="6">
    <location>
        <begin position="379"/>
        <end position="397"/>
    </location>
</feature>
<evidence type="ECO:0000256" key="4">
    <source>
        <dbReference type="ARBA" id="ARBA00022989"/>
    </source>
</evidence>
<dbReference type="AlphaFoldDB" id="A0A6H2HA50"/>
<feature type="transmembrane region" description="Helical" evidence="6">
    <location>
        <begin position="76"/>
        <end position="95"/>
    </location>
</feature>
<dbReference type="NCBIfam" id="TIGR00361">
    <property type="entry name" value="ComEC_Rec2"/>
    <property type="match status" value="1"/>
</dbReference>
<evidence type="ECO:0000256" key="1">
    <source>
        <dbReference type="ARBA" id="ARBA00004651"/>
    </source>
</evidence>
<feature type="transmembrane region" description="Helical" evidence="6">
    <location>
        <begin position="351"/>
        <end position="373"/>
    </location>
</feature>
<feature type="transmembrane region" description="Helical" evidence="6">
    <location>
        <begin position="543"/>
        <end position="562"/>
    </location>
</feature>
<evidence type="ECO:0000259" key="7">
    <source>
        <dbReference type="SMART" id="SM00849"/>
    </source>
</evidence>
<dbReference type="InterPro" id="IPR025405">
    <property type="entry name" value="DUF4131"/>
</dbReference>
<dbReference type="InterPro" id="IPR052159">
    <property type="entry name" value="Competence_DNA_uptake"/>
</dbReference>
<feature type="transmembrane region" description="Helical" evidence="6">
    <location>
        <begin position="568"/>
        <end position="586"/>
    </location>
</feature>
<feature type="domain" description="Metallo-beta-lactamase" evidence="7">
    <location>
        <begin position="626"/>
        <end position="820"/>
    </location>
</feature>
<feature type="transmembrane region" description="Helical" evidence="6">
    <location>
        <begin position="43"/>
        <end position="64"/>
    </location>
</feature>
<feature type="transmembrane region" description="Helical" evidence="6">
    <location>
        <begin position="404"/>
        <end position="437"/>
    </location>
</feature>
<dbReference type="GO" id="GO:0005886">
    <property type="term" value="C:plasma membrane"/>
    <property type="evidence" value="ECO:0007669"/>
    <property type="project" value="UniProtKB-SubCell"/>
</dbReference>
<dbReference type="InterPro" id="IPR001279">
    <property type="entry name" value="Metallo-B-lactamas"/>
</dbReference>
<dbReference type="InterPro" id="IPR036866">
    <property type="entry name" value="RibonucZ/Hydroxyglut_hydro"/>
</dbReference>
<dbReference type="PANTHER" id="PTHR30619">
    <property type="entry name" value="DNA INTERNALIZATION/COMPETENCE PROTEIN COMEC/REC2"/>
    <property type="match status" value="1"/>
</dbReference>
<feature type="transmembrane region" description="Helical" evidence="6">
    <location>
        <begin position="316"/>
        <end position="339"/>
    </location>
</feature>
<evidence type="ECO:0000256" key="2">
    <source>
        <dbReference type="ARBA" id="ARBA00022475"/>
    </source>
</evidence>
<protein>
    <submittedName>
        <fullName evidence="8">ComE operon protein 3</fullName>
    </submittedName>
</protein>
<keyword evidence="2" id="KW-1003">Cell membrane</keyword>
<dbReference type="Pfam" id="PF03772">
    <property type="entry name" value="Competence"/>
    <property type="match status" value="1"/>
</dbReference>
<dbReference type="Pfam" id="PF00753">
    <property type="entry name" value="Lactamase_B"/>
    <property type="match status" value="1"/>
</dbReference>
<organism evidence="8 9">
    <name type="scientific">Polaromonas vacuolata</name>
    <dbReference type="NCBI Taxonomy" id="37448"/>
    <lineage>
        <taxon>Bacteria</taxon>
        <taxon>Pseudomonadati</taxon>
        <taxon>Pseudomonadota</taxon>
        <taxon>Betaproteobacteria</taxon>
        <taxon>Burkholderiales</taxon>
        <taxon>Comamonadaceae</taxon>
        <taxon>Polaromonas</taxon>
    </lineage>
</organism>